<name>A0A8T9MY21_9NEIS</name>
<reference evidence="11" key="2">
    <citation type="submission" date="2024-09" db="EMBL/GenBank/DDBJ databases">
        <authorList>
            <person name="Veyrier F.J."/>
        </authorList>
    </citation>
    <scope>NUCLEOTIDE SEQUENCE</scope>
    <source>
        <strain evidence="11">17694</strain>
    </source>
</reference>
<dbReference type="InterPro" id="IPR026039">
    <property type="entry name" value="YfgM"/>
</dbReference>
<dbReference type="GO" id="GO:0044877">
    <property type="term" value="F:protein-containing complex binding"/>
    <property type="evidence" value="ECO:0007669"/>
    <property type="project" value="InterPro"/>
</dbReference>
<evidence type="ECO:0000256" key="1">
    <source>
        <dbReference type="ARBA" id="ARBA00004401"/>
    </source>
</evidence>
<dbReference type="PANTHER" id="PTHR38035:SF1">
    <property type="entry name" value="ANCILLARY SECYEG TRANSLOCON SUBUNIT"/>
    <property type="match status" value="1"/>
</dbReference>
<proteinExistence type="inferred from homology"/>
<keyword evidence="12" id="KW-1185">Reference proteome</keyword>
<evidence type="ECO:0000256" key="3">
    <source>
        <dbReference type="ARBA" id="ARBA00022692"/>
    </source>
</evidence>
<comment type="similarity">
    <text evidence="7">Belongs to the YfgM family.</text>
</comment>
<dbReference type="Pfam" id="PF09976">
    <property type="entry name" value="TPR_21"/>
    <property type="match status" value="1"/>
</dbReference>
<feature type="transmembrane region" description="Helical" evidence="9">
    <location>
        <begin position="24"/>
        <end position="42"/>
    </location>
</feature>
<dbReference type="AlphaFoldDB" id="A0A8T9MY21"/>
<evidence type="ECO:0000313" key="12">
    <source>
        <dbReference type="Proteomes" id="UP000831534"/>
    </source>
</evidence>
<dbReference type="InterPro" id="IPR011990">
    <property type="entry name" value="TPR-like_helical_dom_sf"/>
</dbReference>
<accession>A0A8T9MY21</accession>
<evidence type="ECO:0000256" key="7">
    <source>
        <dbReference type="ARBA" id="ARBA00024197"/>
    </source>
</evidence>
<dbReference type="SUPFAM" id="SSF48452">
    <property type="entry name" value="TPR-like"/>
    <property type="match status" value="1"/>
</dbReference>
<evidence type="ECO:0000256" key="6">
    <source>
        <dbReference type="ARBA" id="ARBA00023186"/>
    </source>
</evidence>
<dbReference type="InterPro" id="IPR018704">
    <property type="entry name" value="SecYEG/CpoB_TPR"/>
</dbReference>
<dbReference type="RefSeq" id="WP_027008824.1">
    <property type="nucleotide sequence ID" value="NZ_CP091521.1"/>
</dbReference>
<sequence>MSAHHDEQQDIENAKHFWNKGGKWLFAGLVAAALGYLGHVVYQNHLQSKNENAALMAMKAQQSGDAAQLAALQQQFDGTAAAAQATLSAAAQAFDKGNYDEAAKAYRWVLAHQKDELFQAIAVQNLANVHLQQKQYDEALKVLATPLAAAFASLADEGRGDVFAAQGKGAEAKKAYQAALDKLGEDAPQREALQLKVAQF</sequence>
<dbReference type="Gene3D" id="1.25.40.10">
    <property type="entry name" value="Tetratricopeptide repeat domain"/>
    <property type="match status" value="1"/>
</dbReference>
<reference evidence="11" key="1">
    <citation type="journal article" date="2022" name="Res Sq">
        <title>Evolution of multicellular longitudinally dividing oral cavity symbionts (Neisseriaceae).</title>
        <authorList>
            <person name="Nyongesa S."/>
            <person name="Weber P."/>
            <person name="Bernet E."/>
            <person name="Pullido F."/>
            <person name="Nieckarz M."/>
            <person name="Delaby M."/>
            <person name="Nieves C."/>
            <person name="Viehboeck T."/>
            <person name="Krause N."/>
            <person name="Rivera-Millot A."/>
            <person name="Nakamura A."/>
            <person name="Vischer N."/>
            <person name="VanNieuwenhze M."/>
            <person name="Brun Y."/>
            <person name="Cava F."/>
            <person name="Bulgheresi S."/>
            <person name="Veyrier F."/>
        </authorList>
    </citation>
    <scope>NUCLEOTIDE SEQUENCE</scope>
    <source>
        <strain evidence="11">17694</strain>
    </source>
</reference>
<protein>
    <recommendedName>
        <fullName evidence="8">Ancillary SecYEG translocon subunit</fullName>
    </recommendedName>
</protein>
<dbReference type="PANTHER" id="PTHR38035">
    <property type="entry name" value="UPF0070 PROTEIN YFGM"/>
    <property type="match status" value="1"/>
</dbReference>
<keyword evidence="3 9" id="KW-0812">Transmembrane</keyword>
<comment type="subcellular location">
    <subcellularLocation>
        <location evidence="1">Cell membrane</location>
        <topology evidence="1">Single-pass type II membrane protein</topology>
    </subcellularLocation>
</comment>
<evidence type="ECO:0000256" key="5">
    <source>
        <dbReference type="ARBA" id="ARBA00023136"/>
    </source>
</evidence>
<evidence type="ECO:0000259" key="10">
    <source>
        <dbReference type="Pfam" id="PF09976"/>
    </source>
</evidence>
<keyword evidence="2" id="KW-1003">Cell membrane</keyword>
<keyword evidence="5 9" id="KW-0472">Membrane</keyword>
<keyword evidence="4 9" id="KW-1133">Transmembrane helix</keyword>
<dbReference type="KEGG" id="ckh:LVJ77_02090"/>
<dbReference type="EMBL" id="CP091521">
    <property type="protein sequence ID" value="UOP05102.1"/>
    <property type="molecule type" value="Genomic_DNA"/>
</dbReference>
<evidence type="ECO:0000313" key="11">
    <source>
        <dbReference type="EMBL" id="UOP05102.1"/>
    </source>
</evidence>
<evidence type="ECO:0000256" key="8">
    <source>
        <dbReference type="ARBA" id="ARBA00024235"/>
    </source>
</evidence>
<dbReference type="GO" id="GO:0005886">
    <property type="term" value="C:plasma membrane"/>
    <property type="evidence" value="ECO:0007669"/>
    <property type="project" value="UniProtKB-SubCell"/>
</dbReference>
<organism evidence="11 12">
    <name type="scientific">Conchiformibius kuhniae</name>
    <dbReference type="NCBI Taxonomy" id="211502"/>
    <lineage>
        <taxon>Bacteria</taxon>
        <taxon>Pseudomonadati</taxon>
        <taxon>Pseudomonadota</taxon>
        <taxon>Betaproteobacteria</taxon>
        <taxon>Neisseriales</taxon>
        <taxon>Neisseriaceae</taxon>
        <taxon>Conchiformibius</taxon>
    </lineage>
</organism>
<evidence type="ECO:0000256" key="9">
    <source>
        <dbReference type="SAM" id="Phobius"/>
    </source>
</evidence>
<dbReference type="Proteomes" id="UP000831534">
    <property type="component" value="Chromosome"/>
</dbReference>
<gene>
    <name evidence="11" type="ORF">LVJ77_02090</name>
</gene>
<keyword evidence="6" id="KW-0143">Chaperone</keyword>
<feature type="domain" description="Ancillary SecYEG translocon subunit/Cell division coordinator CpoB TPR" evidence="10">
    <location>
        <begin position="15"/>
        <end position="197"/>
    </location>
</feature>
<evidence type="ECO:0000256" key="4">
    <source>
        <dbReference type="ARBA" id="ARBA00022989"/>
    </source>
</evidence>
<evidence type="ECO:0000256" key="2">
    <source>
        <dbReference type="ARBA" id="ARBA00022475"/>
    </source>
</evidence>